<dbReference type="OrthoDB" id="63123at2"/>
<dbReference type="SUPFAM" id="SSF53850">
    <property type="entry name" value="Periplasmic binding protein-like II"/>
    <property type="match status" value="1"/>
</dbReference>
<dbReference type="GO" id="GO:0003700">
    <property type="term" value="F:DNA-binding transcription factor activity"/>
    <property type="evidence" value="ECO:0007669"/>
    <property type="project" value="InterPro"/>
</dbReference>
<dbReference type="Gene3D" id="1.10.10.10">
    <property type="entry name" value="Winged helix-like DNA-binding domain superfamily/Winged helix DNA-binding domain"/>
    <property type="match status" value="1"/>
</dbReference>
<evidence type="ECO:0000256" key="3">
    <source>
        <dbReference type="ARBA" id="ARBA00023125"/>
    </source>
</evidence>
<evidence type="ECO:0000313" key="7">
    <source>
        <dbReference type="Proteomes" id="UP000067625"/>
    </source>
</evidence>
<dbReference type="Pfam" id="PF00126">
    <property type="entry name" value="HTH_1"/>
    <property type="match status" value="1"/>
</dbReference>
<keyword evidence="3" id="KW-0238">DNA-binding</keyword>
<dbReference type="AlphaFoldDB" id="A0A0M5JEA9"/>
<feature type="domain" description="HTH lysR-type" evidence="5">
    <location>
        <begin position="1"/>
        <end position="58"/>
    </location>
</feature>
<dbReference type="Proteomes" id="UP000067625">
    <property type="component" value="Chromosome"/>
</dbReference>
<gene>
    <name evidence="6" type="ORF">AM592_06325</name>
</gene>
<reference evidence="6 7" key="2">
    <citation type="journal article" date="2016" name="Int. J. Syst. Evol. Microbiol.">
        <title>Bacillus gobiensis sp. nov., isolated from a soil sample.</title>
        <authorList>
            <person name="Liu B."/>
            <person name="Liu G.H."/>
            <person name="Cetin S."/>
            <person name="Schumann P."/>
            <person name="Pan Z.Z."/>
            <person name="Chen Q.Q."/>
        </authorList>
    </citation>
    <scope>NUCLEOTIDE SEQUENCE [LARGE SCALE GENOMIC DNA]</scope>
    <source>
        <strain evidence="6 7">FJAT-4402</strain>
    </source>
</reference>
<dbReference type="CDD" id="cd05466">
    <property type="entry name" value="PBP2_LTTR_substrate"/>
    <property type="match status" value="1"/>
</dbReference>
<evidence type="ECO:0000313" key="6">
    <source>
        <dbReference type="EMBL" id="ALC81251.1"/>
    </source>
</evidence>
<accession>A0A0M5JEA9</accession>
<dbReference type="RefSeq" id="WP_053603004.1">
    <property type="nucleotide sequence ID" value="NZ_CP012600.1"/>
</dbReference>
<evidence type="ECO:0000256" key="2">
    <source>
        <dbReference type="ARBA" id="ARBA00023015"/>
    </source>
</evidence>
<evidence type="ECO:0000256" key="4">
    <source>
        <dbReference type="ARBA" id="ARBA00023163"/>
    </source>
</evidence>
<dbReference type="EMBL" id="CP012600">
    <property type="protein sequence ID" value="ALC81251.1"/>
    <property type="molecule type" value="Genomic_DNA"/>
</dbReference>
<proteinExistence type="inferred from homology"/>
<dbReference type="PATRIC" id="fig|1441095.3.peg.1390"/>
<sequence>MNLHALRIFTEVAKSGSVTRSAENLLISQPAVTAQIRNLEKELGMRLIQSKGRSIQLTEAGQELAIHSNRLFALEGEIEKKMNDLKTGMQGSLNICTTSLPANTVLPHWIIKYKESYPLVDVKLFKSNSSSAFQRLLDYSAHVAIVCGEREEEGVDTYTLLEDELIFIVPGSHRLAGKEVSLEELMKEPFVLREEGSYTRRKLVALCESAKINEPSSFIQIEGMIESIEAVKVGYGAALVPALAVKNEQLDGKLGRVFVKDLYIKHPIKLCIRKNDEPFSPAANFISLVITELGQLESTTPLFEELLPE</sequence>
<dbReference type="FunFam" id="1.10.10.10:FF:000001">
    <property type="entry name" value="LysR family transcriptional regulator"/>
    <property type="match status" value="1"/>
</dbReference>
<dbReference type="PANTHER" id="PTHR30126">
    <property type="entry name" value="HTH-TYPE TRANSCRIPTIONAL REGULATOR"/>
    <property type="match status" value="1"/>
</dbReference>
<organism evidence="6 7">
    <name type="scientific">Bacillus gobiensis</name>
    <dbReference type="NCBI Taxonomy" id="1441095"/>
    <lineage>
        <taxon>Bacteria</taxon>
        <taxon>Bacillati</taxon>
        <taxon>Bacillota</taxon>
        <taxon>Bacilli</taxon>
        <taxon>Bacillales</taxon>
        <taxon>Bacillaceae</taxon>
        <taxon>Bacillus</taxon>
    </lineage>
</organism>
<dbReference type="GO" id="GO:0000976">
    <property type="term" value="F:transcription cis-regulatory region binding"/>
    <property type="evidence" value="ECO:0007669"/>
    <property type="project" value="TreeGrafter"/>
</dbReference>
<dbReference type="InterPro" id="IPR005119">
    <property type="entry name" value="LysR_subst-bd"/>
</dbReference>
<protein>
    <recommendedName>
        <fullName evidence="5">HTH lysR-type domain-containing protein</fullName>
    </recommendedName>
</protein>
<dbReference type="Pfam" id="PF03466">
    <property type="entry name" value="LysR_substrate"/>
    <property type="match status" value="1"/>
</dbReference>
<dbReference type="SUPFAM" id="SSF46785">
    <property type="entry name" value="Winged helix' DNA-binding domain"/>
    <property type="match status" value="1"/>
</dbReference>
<name>A0A0M5JEA9_9BACI</name>
<dbReference type="InterPro" id="IPR000847">
    <property type="entry name" value="LysR_HTH_N"/>
</dbReference>
<evidence type="ECO:0000259" key="5">
    <source>
        <dbReference type="PROSITE" id="PS50931"/>
    </source>
</evidence>
<reference evidence="7" key="1">
    <citation type="submission" date="2015-08" db="EMBL/GenBank/DDBJ databases">
        <title>Genome sequencing project for genomic taxonomy and phylogenomics of Bacillus-like bacteria.</title>
        <authorList>
            <person name="Liu B."/>
            <person name="Wang J."/>
            <person name="Zhu Y."/>
            <person name="Liu G."/>
            <person name="Chen Q."/>
            <person name="Chen Z."/>
            <person name="Lan J."/>
            <person name="Che J."/>
            <person name="Ge C."/>
            <person name="Shi H."/>
            <person name="Pan Z."/>
            <person name="Liu X."/>
        </authorList>
    </citation>
    <scope>NUCLEOTIDE SEQUENCE [LARGE SCALE GENOMIC DNA]</scope>
    <source>
        <strain evidence="7">FJAT-4402</strain>
    </source>
</reference>
<dbReference type="STRING" id="1441095.AM592_06325"/>
<comment type="similarity">
    <text evidence="1">Belongs to the LysR transcriptional regulatory family.</text>
</comment>
<dbReference type="InterPro" id="IPR036390">
    <property type="entry name" value="WH_DNA-bd_sf"/>
</dbReference>
<dbReference type="InterPro" id="IPR036388">
    <property type="entry name" value="WH-like_DNA-bd_sf"/>
</dbReference>
<dbReference type="Gene3D" id="3.40.190.10">
    <property type="entry name" value="Periplasmic binding protein-like II"/>
    <property type="match status" value="2"/>
</dbReference>
<dbReference type="PANTHER" id="PTHR30126:SF40">
    <property type="entry name" value="HTH-TYPE TRANSCRIPTIONAL REGULATOR GLTR"/>
    <property type="match status" value="1"/>
</dbReference>
<keyword evidence="4" id="KW-0804">Transcription</keyword>
<dbReference type="PRINTS" id="PR00039">
    <property type="entry name" value="HTHLYSR"/>
</dbReference>
<keyword evidence="2" id="KW-0805">Transcription regulation</keyword>
<keyword evidence="7" id="KW-1185">Reference proteome</keyword>
<evidence type="ECO:0000256" key="1">
    <source>
        <dbReference type="ARBA" id="ARBA00009437"/>
    </source>
</evidence>
<dbReference type="PROSITE" id="PS50931">
    <property type="entry name" value="HTH_LYSR"/>
    <property type="match status" value="1"/>
</dbReference>